<gene>
    <name evidence="1" type="ORF">RRH01S_11_00630</name>
</gene>
<accession>A0AA87U6K9</accession>
<dbReference type="AlphaFoldDB" id="A0AA87U6K9"/>
<evidence type="ECO:0000313" key="1">
    <source>
        <dbReference type="EMBL" id="GAJ95155.1"/>
    </source>
</evidence>
<reference evidence="1 2" key="1">
    <citation type="submission" date="2014-05" db="EMBL/GenBank/DDBJ databases">
        <title>Whole genome shotgun sequence of Rhizobium rhizogenes NBRC 13257.</title>
        <authorList>
            <person name="Katano-Makiyama Y."/>
            <person name="Hosoyama A."/>
            <person name="Hashimoto M."/>
            <person name="Hosoyama Y."/>
            <person name="Noguchi M."/>
            <person name="Tsuchikane K."/>
            <person name="Kimura A."/>
            <person name="Ohji S."/>
            <person name="Ichikawa N."/>
            <person name="Yamazoe A."/>
            <person name="Fujita N."/>
        </authorList>
    </citation>
    <scope>NUCLEOTIDE SEQUENCE [LARGE SCALE GENOMIC DNA]</scope>
    <source>
        <strain evidence="1 2">NBRC 13257</strain>
    </source>
</reference>
<evidence type="ECO:0000313" key="2">
    <source>
        <dbReference type="Proteomes" id="UP000026941"/>
    </source>
</evidence>
<organism evidence="1 2">
    <name type="scientific">Rhizobium rhizogenes NBRC 13257</name>
    <dbReference type="NCBI Taxonomy" id="1220581"/>
    <lineage>
        <taxon>Bacteria</taxon>
        <taxon>Pseudomonadati</taxon>
        <taxon>Pseudomonadota</taxon>
        <taxon>Alphaproteobacteria</taxon>
        <taxon>Hyphomicrobiales</taxon>
        <taxon>Rhizobiaceae</taxon>
        <taxon>Rhizobium/Agrobacterium group</taxon>
        <taxon>Rhizobium</taxon>
    </lineage>
</organism>
<dbReference type="RefSeq" id="WP_007691632.1">
    <property type="nucleotide sequence ID" value="NZ_BAYX01000011.1"/>
</dbReference>
<comment type="caution">
    <text evidence="1">The sequence shown here is derived from an EMBL/GenBank/DDBJ whole genome shotgun (WGS) entry which is preliminary data.</text>
</comment>
<dbReference type="EMBL" id="BAYX01000011">
    <property type="protein sequence ID" value="GAJ95155.1"/>
    <property type="molecule type" value="Genomic_DNA"/>
</dbReference>
<name>A0AA87U6K9_RHIRH</name>
<sequence length="64" mass="7173">MSKKRMVEATVKKRGRRVAVGIMNTTQALDMPETEGMEFSHPDETPGETEIRLTQSELAEVVKP</sequence>
<dbReference type="GeneID" id="86852103"/>
<proteinExistence type="predicted"/>
<protein>
    <submittedName>
        <fullName evidence="1">Uncharacterized protein</fullName>
    </submittedName>
</protein>
<dbReference type="Proteomes" id="UP000026941">
    <property type="component" value="Unassembled WGS sequence"/>
</dbReference>